<dbReference type="Proteomes" id="UP001215151">
    <property type="component" value="Unassembled WGS sequence"/>
</dbReference>
<dbReference type="AlphaFoldDB" id="A0AAD7X7K6"/>
<dbReference type="PANTHER" id="PTHR43194:SF2">
    <property type="entry name" value="PEROXISOMAL MEMBRANE PROTEIN LPX1"/>
    <property type="match status" value="1"/>
</dbReference>
<feature type="domain" description="AB hydrolase-1" evidence="1">
    <location>
        <begin position="38"/>
        <end position="329"/>
    </location>
</feature>
<dbReference type="Gene3D" id="3.40.50.1820">
    <property type="entry name" value="alpha/beta hydrolase"/>
    <property type="match status" value="1"/>
</dbReference>
<dbReference type="InterPro" id="IPR000073">
    <property type="entry name" value="AB_hydrolase_1"/>
</dbReference>
<name>A0AAD7X7K6_9APHY</name>
<comment type="caution">
    <text evidence="2">The sequence shown here is derived from an EMBL/GenBank/DDBJ whole genome shotgun (WGS) entry which is preliminary data.</text>
</comment>
<reference evidence="2" key="1">
    <citation type="submission" date="2022-11" db="EMBL/GenBank/DDBJ databases">
        <title>Genome Sequence of Cubamyces cubensis.</title>
        <authorList>
            <person name="Buettner E."/>
        </authorList>
    </citation>
    <scope>NUCLEOTIDE SEQUENCE</scope>
    <source>
        <strain evidence="2">MPL-01</strain>
    </source>
</reference>
<dbReference type="InterPro" id="IPR050228">
    <property type="entry name" value="Carboxylesterase_BioH"/>
</dbReference>
<sequence length="353" mass="39996">MQSKPYVFDARPTFPLLVTARQYWTSDCSRDDPDAVTLVFAHATGFHKEHWEPTLEHLLAHLRDQGSFKVRDAWCIDAPNHGEAAKLNERTLQWGYVPEEYARAVHLFLAGLGKGVDVDFSSRKLVGIGHSMGATAIILSHTYQPPLPYVSVVLVDPMLLPSWVDSSPSNGGTRNILLEGAEKRRDIWPSREEAWQQFTSRPAWKIWDERVLKLYVQHGLRELPTAEYPDRTEGVTLTYTKAQETACYRDKLGRTKAYRYLPYLCDVLPVHFIWGEMPDPILLRMYRRTAEVKNTVMSEGTQGKHASEKRIKGAGHLLPQMQPERLAAALTSTLVSISTCVIHRHPGSVASRL</sequence>
<dbReference type="SUPFAM" id="SSF53474">
    <property type="entry name" value="alpha/beta-Hydrolases"/>
    <property type="match status" value="1"/>
</dbReference>
<dbReference type="EMBL" id="JAPEVG010000191">
    <property type="protein sequence ID" value="KAJ8474340.1"/>
    <property type="molecule type" value="Genomic_DNA"/>
</dbReference>
<protein>
    <recommendedName>
        <fullName evidence="1">AB hydrolase-1 domain-containing protein</fullName>
    </recommendedName>
</protein>
<evidence type="ECO:0000259" key="1">
    <source>
        <dbReference type="Pfam" id="PF12697"/>
    </source>
</evidence>
<gene>
    <name evidence="2" type="ORF">ONZ51_g7281</name>
</gene>
<keyword evidence="3" id="KW-1185">Reference proteome</keyword>
<dbReference type="InterPro" id="IPR029058">
    <property type="entry name" value="AB_hydrolase_fold"/>
</dbReference>
<dbReference type="Pfam" id="PF12697">
    <property type="entry name" value="Abhydrolase_6"/>
    <property type="match status" value="1"/>
</dbReference>
<accession>A0AAD7X7K6</accession>
<evidence type="ECO:0000313" key="2">
    <source>
        <dbReference type="EMBL" id="KAJ8474340.1"/>
    </source>
</evidence>
<evidence type="ECO:0000313" key="3">
    <source>
        <dbReference type="Proteomes" id="UP001215151"/>
    </source>
</evidence>
<proteinExistence type="predicted"/>
<organism evidence="2 3">
    <name type="scientific">Trametes cubensis</name>
    <dbReference type="NCBI Taxonomy" id="1111947"/>
    <lineage>
        <taxon>Eukaryota</taxon>
        <taxon>Fungi</taxon>
        <taxon>Dikarya</taxon>
        <taxon>Basidiomycota</taxon>
        <taxon>Agaricomycotina</taxon>
        <taxon>Agaricomycetes</taxon>
        <taxon>Polyporales</taxon>
        <taxon>Polyporaceae</taxon>
        <taxon>Trametes</taxon>
    </lineage>
</organism>
<dbReference type="PANTHER" id="PTHR43194">
    <property type="entry name" value="HYDROLASE ALPHA/BETA FOLD FAMILY"/>
    <property type="match status" value="1"/>
</dbReference>